<accession>A0A8J5WM68</accession>
<protein>
    <submittedName>
        <fullName evidence="2">Uncharacterized protein</fullName>
    </submittedName>
</protein>
<dbReference type="Proteomes" id="UP000729402">
    <property type="component" value="Unassembled WGS sequence"/>
</dbReference>
<organism evidence="2 3">
    <name type="scientific">Zizania palustris</name>
    <name type="common">Northern wild rice</name>
    <dbReference type="NCBI Taxonomy" id="103762"/>
    <lineage>
        <taxon>Eukaryota</taxon>
        <taxon>Viridiplantae</taxon>
        <taxon>Streptophyta</taxon>
        <taxon>Embryophyta</taxon>
        <taxon>Tracheophyta</taxon>
        <taxon>Spermatophyta</taxon>
        <taxon>Magnoliopsida</taxon>
        <taxon>Liliopsida</taxon>
        <taxon>Poales</taxon>
        <taxon>Poaceae</taxon>
        <taxon>BOP clade</taxon>
        <taxon>Oryzoideae</taxon>
        <taxon>Oryzeae</taxon>
        <taxon>Zizaniinae</taxon>
        <taxon>Zizania</taxon>
    </lineage>
</organism>
<dbReference type="PANTHER" id="PTHR45648">
    <property type="entry name" value="GDSL LIPASE/ACYLHYDROLASE FAMILY PROTEIN (AFU_ORTHOLOGUE AFUA_4G14700)"/>
    <property type="match status" value="1"/>
</dbReference>
<sequence>MPTKHTINVSASDTPTKDNRLQPDLLLRSYSKEIPAILMIGIEDFAMLIVMVESLVVATEVPKGMHVSLSHQVQQVEDTCEQMAVALVEAATTDLFRRSVFFVSIGSNDFIHYYLRNVSGVLIRYLPWEFNQILVNAMRQRIKLKLNGMK</sequence>
<keyword evidence="3" id="KW-1185">Reference proteome</keyword>
<dbReference type="AlphaFoldDB" id="A0A8J5WM68"/>
<dbReference type="PANTHER" id="PTHR45648:SF13">
    <property type="entry name" value="OS02G0290900 PROTEIN"/>
    <property type="match status" value="1"/>
</dbReference>
<keyword evidence="1" id="KW-0378">Hydrolase</keyword>
<proteinExistence type="predicted"/>
<evidence type="ECO:0000256" key="1">
    <source>
        <dbReference type="ARBA" id="ARBA00022801"/>
    </source>
</evidence>
<reference evidence="2" key="1">
    <citation type="journal article" date="2021" name="bioRxiv">
        <title>Whole Genome Assembly and Annotation of Northern Wild Rice, Zizania palustris L., Supports a Whole Genome Duplication in the Zizania Genus.</title>
        <authorList>
            <person name="Haas M."/>
            <person name="Kono T."/>
            <person name="Macchietto M."/>
            <person name="Millas R."/>
            <person name="McGilp L."/>
            <person name="Shao M."/>
            <person name="Duquette J."/>
            <person name="Hirsch C.N."/>
            <person name="Kimball J."/>
        </authorList>
    </citation>
    <scope>NUCLEOTIDE SEQUENCE</scope>
    <source>
        <tissue evidence="2">Fresh leaf tissue</tissue>
    </source>
</reference>
<dbReference type="GO" id="GO:0016787">
    <property type="term" value="F:hydrolase activity"/>
    <property type="evidence" value="ECO:0007669"/>
    <property type="project" value="UniProtKB-KW"/>
</dbReference>
<evidence type="ECO:0000313" key="3">
    <source>
        <dbReference type="Proteomes" id="UP000729402"/>
    </source>
</evidence>
<reference evidence="2" key="2">
    <citation type="submission" date="2021-02" db="EMBL/GenBank/DDBJ databases">
        <authorList>
            <person name="Kimball J.A."/>
            <person name="Haas M.W."/>
            <person name="Macchietto M."/>
            <person name="Kono T."/>
            <person name="Duquette J."/>
            <person name="Shao M."/>
        </authorList>
    </citation>
    <scope>NUCLEOTIDE SEQUENCE</scope>
    <source>
        <tissue evidence="2">Fresh leaf tissue</tissue>
    </source>
</reference>
<comment type="caution">
    <text evidence="2">The sequence shown here is derived from an EMBL/GenBank/DDBJ whole genome shotgun (WGS) entry which is preliminary data.</text>
</comment>
<name>A0A8J5WM68_ZIZPA</name>
<dbReference type="OrthoDB" id="1925542at2759"/>
<gene>
    <name evidence="2" type="ORF">GUJ93_ZPchr0011g28340</name>
</gene>
<dbReference type="EMBL" id="JAAALK010000081">
    <property type="protein sequence ID" value="KAG8090999.1"/>
    <property type="molecule type" value="Genomic_DNA"/>
</dbReference>
<evidence type="ECO:0000313" key="2">
    <source>
        <dbReference type="EMBL" id="KAG8090999.1"/>
    </source>
</evidence>
<dbReference type="InterPro" id="IPR051058">
    <property type="entry name" value="GDSL_Est/Lipase"/>
</dbReference>